<dbReference type="AlphaFoldDB" id="A0AAV4W1F7"/>
<gene>
    <name evidence="1" type="ORF">CEXT_73571</name>
</gene>
<reference evidence="1 2" key="1">
    <citation type="submission" date="2021-06" db="EMBL/GenBank/DDBJ databases">
        <title>Caerostris extrusa draft genome.</title>
        <authorList>
            <person name="Kono N."/>
            <person name="Arakawa K."/>
        </authorList>
    </citation>
    <scope>NUCLEOTIDE SEQUENCE [LARGE SCALE GENOMIC DNA]</scope>
</reference>
<sequence length="87" mass="10448">MVFHPDCIDHDSMKMGRKPLWVNEEVGEKKRTQINRQAFSFLRTKKRSLVFRVSVVITFINPNSPHESRRKENLFRIDCHNRVLLRI</sequence>
<protein>
    <submittedName>
        <fullName evidence="1">Uncharacterized protein</fullName>
    </submittedName>
</protein>
<comment type="caution">
    <text evidence="1">The sequence shown here is derived from an EMBL/GenBank/DDBJ whole genome shotgun (WGS) entry which is preliminary data.</text>
</comment>
<proteinExistence type="predicted"/>
<dbReference type="Proteomes" id="UP001054945">
    <property type="component" value="Unassembled WGS sequence"/>
</dbReference>
<evidence type="ECO:0000313" key="1">
    <source>
        <dbReference type="EMBL" id="GIY75285.1"/>
    </source>
</evidence>
<accession>A0AAV4W1F7</accession>
<dbReference type="EMBL" id="BPLR01015322">
    <property type="protein sequence ID" value="GIY75285.1"/>
    <property type="molecule type" value="Genomic_DNA"/>
</dbReference>
<organism evidence="1 2">
    <name type="scientific">Caerostris extrusa</name>
    <name type="common">Bark spider</name>
    <name type="synonym">Caerostris bankana</name>
    <dbReference type="NCBI Taxonomy" id="172846"/>
    <lineage>
        <taxon>Eukaryota</taxon>
        <taxon>Metazoa</taxon>
        <taxon>Ecdysozoa</taxon>
        <taxon>Arthropoda</taxon>
        <taxon>Chelicerata</taxon>
        <taxon>Arachnida</taxon>
        <taxon>Araneae</taxon>
        <taxon>Araneomorphae</taxon>
        <taxon>Entelegynae</taxon>
        <taxon>Araneoidea</taxon>
        <taxon>Araneidae</taxon>
        <taxon>Caerostris</taxon>
    </lineage>
</organism>
<keyword evidence="2" id="KW-1185">Reference proteome</keyword>
<evidence type="ECO:0000313" key="2">
    <source>
        <dbReference type="Proteomes" id="UP001054945"/>
    </source>
</evidence>
<name>A0AAV4W1F7_CAEEX</name>